<protein>
    <submittedName>
        <fullName evidence="2">Uncharacterized protein</fullName>
    </submittedName>
</protein>
<evidence type="ECO:0000256" key="1">
    <source>
        <dbReference type="SAM" id="MobiDB-lite"/>
    </source>
</evidence>
<gene>
    <name evidence="2" type="ORF">B9Z19DRAFT_1135927</name>
</gene>
<keyword evidence="3" id="KW-1185">Reference proteome</keyword>
<name>A0A2T6ZCA6_TUBBO</name>
<evidence type="ECO:0000313" key="3">
    <source>
        <dbReference type="Proteomes" id="UP000244722"/>
    </source>
</evidence>
<dbReference type="EMBL" id="NESQ01000417">
    <property type="protein sequence ID" value="PUU73076.1"/>
    <property type="molecule type" value="Genomic_DNA"/>
</dbReference>
<evidence type="ECO:0000313" key="2">
    <source>
        <dbReference type="EMBL" id="PUU73076.1"/>
    </source>
</evidence>
<accession>A0A2T6ZCA6</accession>
<dbReference type="AlphaFoldDB" id="A0A2T6ZCA6"/>
<reference evidence="2 3" key="1">
    <citation type="submission" date="2017-04" db="EMBL/GenBank/DDBJ databases">
        <title>Draft genome sequence of Tuber borchii Vittad., a whitish edible truffle.</title>
        <authorList>
            <consortium name="DOE Joint Genome Institute"/>
            <person name="Murat C."/>
            <person name="Kuo A."/>
            <person name="Barry K.W."/>
            <person name="Clum A."/>
            <person name="Dockter R.B."/>
            <person name="Fauchery L."/>
            <person name="Iotti M."/>
            <person name="Kohler A."/>
            <person name="Labutti K."/>
            <person name="Lindquist E.A."/>
            <person name="Lipzen A."/>
            <person name="Ohm R.A."/>
            <person name="Wang M."/>
            <person name="Grigoriev I.V."/>
            <person name="Zambonelli A."/>
            <person name="Martin F.M."/>
        </authorList>
    </citation>
    <scope>NUCLEOTIDE SEQUENCE [LARGE SCALE GENOMIC DNA]</scope>
    <source>
        <strain evidence="2 3">Tbo3840</strain>
    </source>
</reference>
<organism evidence="2 3">
    <name type="scientific">Tuber borchii</name>
    <name type="common">White truffle</name>
    <dbReference type="NCBI Taxonomy" id="42251"/>
    <lineage>
        <taxon>Eukaryota</taxon>
        <taxon>Fungi</taxon>
        <taxon>Dikarya</taxon>
        <taxon>Ascomycota</taxon>
        <taxon>Pezizomycotina</taxon>
        <taxon>Pezizomycetes</taxon>
        <taxon>Pezizales</taxon>
        <taxon>Tuberaceae</taxon>
        <taxon>Tuber</taxon>
    </lineage>
</organism>
<comment type="caution">
    <text evidence="2">The sequence shown here is derived from an EMBL/GenBank/DDBJ whole genome shotgun (WGS) entry which is preliminary data.</text>
</comment>
<feature type="region of interest" description="Disordered" evidence="1">
    <location>
        <begin position="82"/>
        <end position="106"/>
    </location>
</feature>
<sequence length="106" mass="11655">MTFQGATEFSGGDSKGVRHTIAKSFYYVVLHHPIFSPPKGHPHTKIFHGTTGYSGGGDSRGVRYAIMKPFYDGVLRHPIYPPPKGRPHTSIFHSATESSKGGFPER</sequence>
<dbReference type="Proteomes" id="UP000244722">
    <property type="component" value="Unassembled WGS sequence"/>
</dbReference>
<proteinExistence type="predicted"/>